<evidence type="ECO:0000313" key="3">
    <source>
        <dbReference type="Proteomes" id="UP000886520"/>
    </source>
</evidence>
<dbReference type="PANTHER" id="PTHR36395:SF1">
    <property type="entry name" value="RING-H2 ZINC FINGER PROTEIN"/>
    <property type="match status" value="1"/>
</dbReference>
<dbReference type="Proteomes" id="UP000886520">
    <property type="component" value="Chromosome 11"/>
</dbReference>
<feature type="region of interest" description="Disordered" evidence="1">
    <location>
        <begin position="222"/>
        <end position="248"/>
    </location>
</feature>
<evidence type="ECO:0000256" key="1">
    <source>
        <dbReference type="SAM" id="MobiDB-lite"/>
    </source>
</evidence>
<evidence type="ECO:0000313" key="2">
    <source>
        <dbReference type="EMBL" id="KAI5073045.1"/>
    </source>
</evidence>
<proteinExistence type="predicted"/>
<sequence length="533" mass="59481">MSTSAIHAAHLDSFSQNLPAADASLPNSGLGSGRSSFSGELSSHWNCSGRLSCDLHKEAKGHLRSLHDCELRHITCVHNLKDSKKSCHSEERVPPVFPINLSSCLRGWLSQLFHASANKEEEMQQVQVNGESQPGGFESFLLTYEAEERLDPLQNYIMHPFKCPGSFPAVYEELEGESITPRALAEVAINDLVSAIPSINALRTLPYFDMLHSNLTQAPHIPTGTSLDCLQKRQGRDSQREQLVSPDDLGSPDALALWLSDRMPSGISQWGTAPGTKRVSNLWIELKEGEILLEDARPPRRTVHVASVKIRNKAGLMLVEAHQEMADGSIRHRNRPLSEKMRPGENVEDACFRGIFEELGSQLGARNRVRILLGSYRRKQEERESLSYPGLLTSYVIHSVDAIIEDLPETGFYTIEDEMIGHGTMDSGVHLHQGPGIFCNGAAVGVKKHFWRVLSIAFSKTQRDFLFFHGVTIWDICNRVRADAVLWLFVRILGAYSVQLHFMSPRNDMGSRSTEVPSDFYPISPNARARILK</sequence>
<protein>
    <recommendedName>
        <fullName evidence="4">Nudix hydrolase domain-containing protein</fullName>
    </recommendedName>
</protein>
<dbReference type="EMBL" id="JABFUD020000011">
    <property type="protein sequence ID" value="KAI5073045.1"/>
    <property type="molecule type" value="Genomic_DNA"/>
</dbReference>
<dbReference type="OrthoDB" id="433924at2759"/>
<gene>
    <name evidence="2" type="ORF">GOP47_0011058</name>
</gene>
<accession>A0A9D4ZH86</accession>
<comment type="caution">
    <text evidence="2">The sequence shown here is derived from an EMBL/GenBank/DDBJ whole genome shotgun (WGS) entry which is preliminary data.</text>
</comment>
<keyword evidence="3" id="KW-1185">Reference proteome</keyword>
<reference evidence="2" key="1">
    <citation type="submission" date="2021-01" db="EMBL/GenBank/DDBJ databases">
        <title>Adiantum capillus-veneris genome.</title>
        <authorList>
            <person name="Fang Y."/>
            <person name="Liao Q."/>
        </authorList>
    </citation>
    <scope>NUCLEOTIDE SEQUENCE</scope>
    <source>
        <strain evidence="2">H3</strain>
        <tissue evidence="2">Leaf</tissue>
    </source>
</reference>
<name>A0A9D4ZH86_ADICA</name>
<organism evidence="2 3">
    <name type="scientific">Adiantum capillus-veneris</name>
    <name type="common">Maidenhair fern</name>
    <dbReference type="NCBI Taxonomy" id="13818"/>
    <lineage>
        <taxon>Eukaryota</taxon>
        <taxon>Viridiplantae</taxon>
        <taxon>Streptophyta</taxon>
        <taxon>Embryophyta</taxon>
        <taxon>Tracheophyta</taxon>
        <taxon>Polypodiopsida</taxon>
        <taxon>Polypodiidae</taxon>
        <taxon>Polypodiales</taxon>
        <taxon>Pteridineae</taxon>
        <taxon>Pteridaceae</taxon>
        <taxon>Vittarioideae</taxon>
        <taxon>Adiantum</taxon>
    </lineage>
</organism>
<dbReference type="PANTHER" id="PTHR36395">
    <property type="entry name" value="RING-H2 ZINC FINGER PROTEIN"/>
    <property type="match status" value="1"/>
</dbReference>
<evidence type="ECO:0008006" key="4">
    <source>
        <dbReference type="Google" id="ProtNLM"/>
    </source>
</evidence>
<feature type="compositionally biased region" description="Basic and acidic residues" evidence="1">
    <location>
        <begin position="230"/>
        <end position="240"/>
    </location>
</feature>
<dbReference type="AlphaFoldDB" id="A0A9D4ZH86"/>